<dbReference type="AlphaFoldDB" id="A0A8T2Q4N9"/>
<dbReference type="GO" id="GO:0042793">
    <property type="term" value="P:plastid transcription"/>
    <property type="evidence" value="ECO:0007669"/>
    <property type="project" value="InterPro"/>
</dbReference>
<dbReference type="Proteomes" id="UP000825935">
    <property type="component" value="Chromosome 38"/>
</dbReference>
<dbReference type="PANTHER" id="PTHR37257:SF1">
    <property type="entry name" value="PROTEIN PLASTID TRANSCRIPTIONALLY ACTIVE 7"/>
    <property type="match status" value="1"/>
</dbReference>
<dbReference type="InterPro" id="IPR038958">
    <property type="entry name" value="PTAC7"/>
</dbReference>
<dbReference type="EMBL" id="CM035443">
    <property type="protein sequence ID" value="KAH7278635.1"/>
    <property type="molecule type" value="Genomic_DNA"/>
</dbReference>
<evidence type="ECO:0000313" key="2">
    <source>
        <dbReference type="EMBL" id="KAH7278635.1"/>
    </source>
</evidence>
<dbReference type="OrthoDB" id="1915194at2759"/>
<sequence>MALSCILPFSVQLTGSQGCRLHPSIISCAKPSKSGREPRKQQPQQRQIRRRRLVKQEDPQSKVHASEHYWEPYLERHIRRVREQGININDDVEKLKLRTENKFELILDLAETANEFLVNHPEESIRKKPGLKVISDAINQTGTVEVEDAYPDATFEFLEELGMF</sequence>
<dbReference type="OMA" id="KLEYKME"/>
<organism evidence="2 3">
    <name type="scientific">Ceratopteris richardii</name>
    <name type="common">Triangle waterfern</name>
    <dbReference type="NCBI Taxonomy" id="49495"/>
    <lineage>
        <taxon>Eukaryota</taxon>
        <taxon>Viridiplantae</taxon>
        <taxon>Streptophyta</taxon>
        <taxon>Embryophyta</taxon>
        <taxon>Tracheophyta</taxon>
        <taxon>Polypodiopsida</taxon>
        <taxon>Polypodiidae</taxon>
        <taxon>Polypodiales</taxon>
        <taxon>Pteridineae</taxon>
        <taxon>Pteridaceae</taxon>
        <taxon>Parkerioideae</taxon>
        <taxon>Ceratopteris</taxon>
    </lineage>
</organism>
<protein>
    <submittedName>
        <fullName evidence="2">Uncharacterized protein</fullName>
    </submittedName>
</protein>
<evidence type="ECO:0000256" key="1">
    <source>
        <dbReference type="SAM" id="MobiDB-lite"/>
    </source>
</evidence>
<accession>A0A8T2Q4N9</accession>
<dbReference type="GO" id="GO:0000427">
    <property type="term" value="C:plastid-encoded plastid RNA polymerase complex"/>
    <property type="evidence" value="ECO:0007669"/>
    <property type="project" value="InterPro"/>
</dbReference>
<proteinExistence type="predicted"/>
<dbReference type="PANTHER" id="PTHR37257">
    <property type="entry name" value="PROTEIN PLASTID TRANSCRIPTIONALLY ACTIVE 7"/>
    <property type="match status" value="1"/>
</dbReference>
<name>A0A8T2Q4N9_CERRI</name>
<evidence type="ECO:0000313" key="3">
    <source>
        <dbReference type="Proteomes" id="UP000825935"/>
    </source>
</evidence>
<feature type="region of interest" description="Disordered" evidence="1">
    <location>
        <begin position="30"/>
        <end position="64"/>
    </location>
</feature>
<keyword evidence="3" id="KW-1185">Reference proteome</keyword>
<reference evidence="2" key="1">
    <citation type="submission" date="2021-08" db="EMBL/GenBank/DDBJ databases">
        <title>WGS assembly of Ceratopteris richardii.</title>
        <authorList>
            <person name="Marchant D.B."/>
            <person name="Chen G."/>
            <person name="Jenkins J."/>
            <person name="Shu S."/>
            <person name="Leebens-Mack J."/>
            <person name="Grimwood J."/>
            <person name="Schmutz J."/>
            <person name="Soltis P."/>
            <person name="Soltis D."/>
            <person name="Chen Z.-H."/>
        </authorList>
    </citation>
    <scope>NUCLEOTIDE SEQUENCE</scope>
    <source>
        <strain evidence="2">Whitten #5841</strain>
        <tissue evidence="2">Leaf</tissue>
    </source>
</reference>
<gene>
    <name evidence="2" type="ORF">KP509_38G050000</name>
</gene>
<comment type="caution">
    <text evidence="2">The sequence shown here is derived from an EMBL/GenBank/DDBJ whole genome shotgun (WGS) entry which is preliminary data.</text>
</comment>
<feature type="compositionally biased region" description="Basic and acidic residues" evidence="1">
    <location>
        <begin position="54"/>
        <end position="64"/>
    </location>
</feature>